<evidence type="ECO:0000313" key="3">
    <source>
        <dbReference type="Proteomes" id="UP001201985"/>
    </source>
</evidence>
<protein>
    <submittedName>
        <fullName evidence="2">Uncharacterized protein</fullName>
    </submittedName>
</protein>
<dbReference type="EMBL" id="JALBUU010000004">
    <property type="protein sequence ID" value="MCI0754714.1"/>
    <property type="molecule type" value="Genomic_DNA"/>
</dbReference>
<dbReference type="Proteomes" id="UP001201985">
    <property type="component" value="Unassembled WGS sequence"/>
</dbReference>
<feature type="transmembrane region" description="Helical" evidence="1">
    <location>
        <begin position="42"/>
        <end position="61"/>
    </location>
</feature>
<name>A0ABS9W5Z6_9PROT</name>
<comment type="caution">
    <text evidence="2">The sequence shown here is derived from an EMBL/GenBank/DDBJ whole genome shotgun (WGS) entry which is preliminary data.</text>
</comment>
<evidence type="ECO:0000313" key="2">
    <source>
        <dbReference type="EMBL" id="MCI0754714.1"/>
    </source>
</evidence>
<reference evidence="2 3" key="1">
    <citation type="submission" date="2022-03" db="EMBL/GenBank/DDBJ databases">
        <title>Complete genome analysis of Roseomonas KG 17.1 : a prolific producer of plant growth promoters.</title>
        <authorList>
            <person name="Saadouli I."/>
            <person name="Najjari A."/>
            <person name="Mosbah A."/>
            <person name="Ouzari H.I."/>
        </authorList>
    </citation>
    <scope>NUCLEOTIDE SEQUENCE [LARGE SCALE GENOMIC DNA]</scope>
    <source>
        <strain evidence="2 3">KG17-1</strain>
    </source>
</reference>
<sequence length="79" mass="8396">MHPFALLFDAAPTGGPILRPQVLMALLVFAATLRIGMSTQRATTAVAVALALALVGAVRAADVARYWRVRNRMSRCCAG</sequence>
<keyword evidence="1" id="KW-0812">Transmembrane</keyword>
<accession>A0ABS9W5Z6</accession>
<evidence type="ECO:0000256" key="1">
    <source>
        <dbReference type="SAM" id="Phobius"/>
    </source>
</evidence>
<keyword evidence="3" id="KW-1185">Reference proteome</keyword>
<keyword evidence="1" id="KW-1133">Transmembrane helix</keyword>
<organism evidence="2 3">
    <name type="scientific">Teichococcus vastitatis</name>
    <dbReference type="NCBI Taxonomy" id="2307076"/>
    <lineage>
        <taxon>Bacteria</taxon>
        <taxon>Pseudomonadati</taxon>
        <taxon>Pseudomonadota</taxon>
        <taxon>Alphaproteobacteria</taxon>
        <taxon>Acetobacterales</taxon>
        <taxon>Roseomonadaceae</taxon>
        <taxon>Roseomonas</taxon>
    </lineage>
</organism>
<keyword evidence="1" id="KW-0472">Membrane</keyword>
<feature type="transmembrane region" description="Helical" evidence="1">
    <location>
        <begin position="17"/>
        <end position="35"/>
    </location>
</feature>
<proteinExistence type="predicted"/>
<gene>
    <name evidence="2" type="ORF">MON41_13195</name>
</gene>
<dbReference type="RefSeq" id="WP_241793015.1">
    <property type="nucleotide sequence ID" value="NZ_JALBUU010000004.1"/>
</dbReference>